<accession>A0A549TFF4</accession>
<dbReference type="RefSeq" id="WP_142881195.1">
    <property type="nucleotide sequence ID" value="NZ_VJMG01000010.1"/>
</dbReference>
<evidence type="ECO:0000313" key="2">
    <source>
        <dbReference type="Proteomes" id="UP000316801"/>
    </source>
</evidence>
<comment type="caution">
    <text evidence="1">The sequence shown here is derived from an EMBL/GenBank/DDBJ whole genome shotgun (WGS) entry which is preliminary data.</text>
</comment>
<dbReference type="Proteomes" id="UP000316801">
    <property type="component" value="Unassembled WGS sequence"/>
</dbReference>
<dbReference type="AlphaFoldDB" id="A0A549TFF4"/>
<reference evidence="1 2" key="1">
    <citation type="submission" date="2019-07" db="EMBL/GenBank/DDBJ databases">
        <title>Ln-dependent methylotrophs.</title>
        <authorList>
            <person name="Tani A."/>
        </authorList>
    </citation>
    <scope>NUCLEOTIDE SEQUENCE [LARGE SCALE GENOMIC DNA]</scope>
    <source>
        <strain evidence="1 2">SM12</strain>
    </source>
</reference>
<organism evidence="1 2">
    <name type="scientific">Rhizobium straminoryzae</name>
    <dbReference type="NCBI Taxonomy" id="1387186"/>
    <lineage>
        <taxon>Bacteria</taxon>
        <taxon>Pseudomonadati</taxon>
        <taxon>Pseudomonadota</taxon>
        <taxon>Alphaproteobacteria</taxon>
        <taxon>Hyphomicrobiales</taxon>
        <taxon>Rhizobiaceae</taxon>
        <taxon>Rhizobium/Agrobacterium group</taxon>
        <taxon>Rhizobium</taxon>
    </lineage>
</organism>
<protein>
    <submittedName>
        <fullName evidence="1">Uncharacterized protein</fullName>
    </submittedName>
</protein>
<sequence>MSDLPLLRVALPPTNQPLRLAVRRFRWFKLAFHAHTEAAGRHLGCIFAVDDETLADVFVRWLEAIDRQNPRDKARRRAFFEFAACLMLRELISDLPVARTSEPSRETGSAGAFWPEGYACTMFCLSIHAAAMKQEFNLDVDISPSVDDLRSWWSFKENSAENRSFPAGFLQKLLGHEPNWSMPDVFRAQL</sequence>
<proteinExistence type="predicted"/>
<gene>
    <name evidence="1" type="ORF">FNA46_04790</name>
</gene>
<dbReference type="EMBL" id="VJMG01000010">
    <property type="protein sequence ID" value="TRL41254.1"/>
    <property type="molecule type" value="Genomic_DNA"/>
</dbReference>
<evidence type="ECO:0000313" key="1">
    <source>
        <dbReference type="EMBL" id="TRL41254.1"/>
    </source>
</evidence>
<name>A0A549TFF4_9HYPH</name>
<keyword evidence="2" id="KW-1185">Reference proteome</keyword>